<dbReference type="VEuPathDB" id="FungiDB:FFUJ_02217"/>
<name>S0DRS9_GIBF5</name>
<dbReference type="HOGENOM" id="CLU_002639_3_0_1"/>
<sequence>MAYSTLCPTCTRALHFDQASWEEERRNSSMWPLRRHHDSLGSFRKAASQNCYICCRVWDMLISGKATSAEREPTWKEGSETDWDGMHYVVQHDHDSPAILLMICCPGSKQHSHYIPFELMPRNGEWCFLFFKPVHIERKLTSVEDNYWIRYDARPSLSSSTSSPSTLRLISKWIQSCQKGHKSSICTKDVTPWQPTRLLDIGRSKDETCRIVLRPQNITQTRTYITLSYRWDAKKQPRLLSSNIDELLRGWAIRTLPKTFRDTIVVARALGVRHLWIDALCIIQDSHEDWERESACMGLVYSNGLCNIAASASDGPDGGLFRSRNAESIRLGCVRANPLPETRSQTFNIIDTLYTHRQLRYTPFFKRGWVFQERMLAPRVIYFAEEQVFWECHQELKCEAFPTGIPFAGSFKALLPERLTTLSAWSRGKCVPCTMFRQWNRAVQDYSDSQFTFISDKLPAFMGIASYFEPFMETDYAFGMWNVGLERQLGFSVEYPVVKQSKDYRAPSWSWASLDGPVLYTYLLSGENPKTFMHIQFEEDGFLQGQLHLQGVLTHATYSHATSRRKSNVVLEDGTSLDLILLKDHLGVVFSKGTKLTLLAFESSRDPSPFLDCVVLEPILCTWPVTNYRRIGFAHVFQKEEFNSELLEPEKFRSLGVTFTDSSASTEASRLSSLIMI</sequence>
<dbReference type="Pfam" id="PF06985">
    <property type="entry name" value="HET"/>
    <property type="match status" value="1"/>
</dbReference>
<dbReference type="PANTHER" id="PTHR33112:SF10">
    <property type="entry name" value="TOL"/>
    <property type="match status" value="1"/>
</dbReference>
<feature type="domain" description="Heterokaryon incompatibility" evidence="1">
    <location>
        <begin position="224"/>
        <end position="373"/>
    </location>
</feature>
<protein>
    <submittedName>
        <fullName evidence="2">Related to tol protein</fullName>
    </submittedName>
</protein>
<evidence type="ECO:0000313" key="2">
    <source>
        <dbReference type="EMBL" id="CCT65284.1"/>
    </source>
</evidence>
<dbReference type="EMBL" id="HF679025">
    <property type="protein sequence ID" value="CCT65284.1"/>
    <property type="molecule type" value="Genomic_DNA"/>
</dbReference>
<dbReference type="AlphaFoldDB" id="S0DRS9"/>
<gene>
    <name evidence="2" type="ORF">FFUJ_02217</name>
</gene>
<organism evidence="2 3">
    <name type="scientific">Gibberella fujikuroi (strain CBS 195.34 / IMI 58289 / NRRL A-6831)</name>
    <name type="common">Bakanae and foot rot disease fungus</name>
    <name type="synonym">Fusarium fujikuroi</name>
    <dbReference type="NCBI Taxonomy" id="1279085"/>
    <lineage>
        <taxon>Eukaryota</taxon>
        <taxon>Fungi</taxon>
        <taxon>Dikarya</taxon>
        <taxon>Ascomycota</taxon>
        <taxon>Pezizomycotina</taxon>
        <taxon>Sordariomycetes</taxon>
        <taxon>Hypocreomycetidae</taxon>
        <taxon>Hypocreales</taxon>
        <taxon>Nectriaceae</taxon>
        <taxon>Fusarium</taxon>
        <taxon>Fusarium fujikuroi species complex</taxon>
    </lineage>
</organism>
<dbReference type="PANTHER" id="PTHR33112">
    <property type="entry name" value="DOMAIN PROTEIN, PUTATIVE-RELATED"/>
    <property type="match status" value="1"/>
</dbReference>
<reference evidence="3" key="1">
    <citation type="journal article" date="2013" name="PLoS Pathog.">
        <title>Deciphering the cryptic genome: genome-wide analyses of the rice pathogen Fusarium fujikuroi reveal complex regulation of secondary metabolism and novel metabolites.</title>
        <authorList>
            <person name="Wiemann P."/>
            <person name="Sieber C.M."/>
            <person name="von Bargen K.W."/>
            <person name="Studt L."/>
            <person name="Niehaus E.M."/>
            <person name="Espino J.J."/>
            <person name="Huss K."/>
            <person name="Michielse C.B."/>
            <person name="Albermann S."/>
            <person name="Wagner D."/>
            <person name="Bergner S.V."/>
            <person name="Connolly L.R."/>
            <person name="Fischer A."/>
            <person name="Reuter G."/>
            <person name="Kleigrewe K."/>
            <person name="Bald T."/>
            <person name="Wingfield B.D."/>
            <person name="Ophir R."/>
            <person name="Freeman S."/>
            <person name="Hippler M."/>
            <person name="Smith K.M."/>
            <person name="Brown D.W."/>
            <person name="Proctor R.H."/>
            <person name="Munsterkotter M."/>
            <person name="Freitag M."/>
            <person name="Humpf H.U."/>
            <person name="Guldener U."/>
            <person name="Tudzynski B."/>
        </authorList>
    </citation>
    <scope>NUCLEOTIDE SEQUENCE [LARGE SCALE GENOMIC DNA]</scope>
    <source>
        <strain evidence="3">CBS 195.34 / IMI 58289 / NRRL A-6831</strain>
    </source>
</reference>
<keyword evidence="3" id="KW-1185">Reference proteome</keyword>
<dbReference type="InterPro" id="IPR010730">
    <property type="entry name" value="HET"/>
</dbReference>
<proteinExistence type="predicted"/>
<dbReference type="RefSeq" id="XP_023427365.1">
    <property type="nucleotide sequence ID" value="XM_023573922.1"/>
</dbReference>
<dbReference type="STRING" id="1279085.S0DRS9"/>
<dbReference type="GeneID" id="35395699"/>
<accession>S0DRS9</accession>
<evidence type="ECO:0000259" key="1">
    <source>
        <dbReference type="Pfam" id="PF06985"/>
    </source>
</evidence>
<dbReference type="Proteomes" id="UP000016800">
    <property type="component" value="Chromosome III"/>
</dbReference>
<evidence type="ECO:0000313" key="3">
    <source>
        <dbReference type="Proteomes" id="UP000016800"/>
    </source>
</evidence>